<keyword evidence="2" id="KW-1185">Reference proteome</keyword>
<protein>
    <submittedName>
        <fullName evidence="1">Uncharacterized protein</fullName>
    </submittedName>
</protein>
<evidence type="ECO:0000313" key="1">
    <source>
        <dbReference type="EMBL" id="VDI72677.1"/>
    </source>
</evidence>
<evidence type="ECO:0000313" key="2">
    <source>
        <dbReference type="Proteomes" id="UP000596742"/>
    </source>
</evidence>
<dbReference type="Proteomes" id="UP000596742">
    <property type="component" value="Unassembled WGS sequence"/>
</dbReference>
<sequence>MQIPFITNIPPLTTISNDSSDDHDSSLALFQPPLSLDPDVIPGFQAAKTYDEKFRRVRKILNLRWDTINDELLSIAHFYEKMEKTELPTTCLVIYGIEIDSEQMVACLPDEKILLNFACGVIVPDAAETHGGFAAVFGSKWFAGEWPQEITNLPITIKELFPFVLAIDIWGSLLANHKILF</sequence>
<name>A0A8B6H1T8_MYTGA</name>
<gene>
    <name evidence="1" type="ORF">MGAL_10B076885</name>
</gene>
<dbReference type="AlphaFoldDB" id="A0A8B6H1T8"/>
<accession>A0A8B6H1T8</accession>
<reference evidence="1" key="1">
    <citation type="submission" date="2018-11" db="EMBL/GenBank/DDBJ databases">
        <authorList>
            <person name="Alioto T."/>
            <person name="Alioto T."/>
        </authorList>
    </citation>
    <scope>NUCLEOTIDE SEQUENCE</scope>
</reference>
<comment type="caution">
    <text evidence="1">The sequence shown here is derived from an EMBL/GenBank/DDBJ whole genome shotgun (WGS) entry which is preliminary data.</text>
</comment>
<organism evidence="1 2">
    <name type="scientific">Mytilus galloprovincialis</name>
    <name type="common">Mediterranean mussel</name>
    <dbReference type="NCBI Taxonomy" id="29158"/>
    <lineage>
        <taxon>Eukaryota</taxon>
        <taxon>Metazoa</taxon>
        <taxon>Spiralia</taxon>
        <taxon>Lophotrochozoa</taxon>
        <taxon>Mollusca</taxon>
        <taxon>Bivalvia</taxon>
        <taxon>Autobranchia</taxon>
        <taxon>Pteriomorphia</taxon>
        <taxon>Mytilida</taxon>
        <taxon>Mytiloidea</taxon>
        <taxon>Mytilidae</taxon>
        <taxon>Mytilinae</taxon>
        <taxon>Mytilus</taxon>
    </lineage>
</organism>
<proteinExistence type="predicted"/>
<dbReference type="EMBL" id="UYJE01009356">
    <property type="protein sequence ID" value="VDI72677.1"/>
    <property type="molecule type" value="Genomic_DNA"/>
</dbReference>
<dbReference type="OrthoDB" id="6019648at2759"/>